<organism evidence="9 10">
    <name type="scientific">Exocentrus adspersus</name>
    <dbReference type="NCBI Taxonomy" id="1586481"/>
    <lineage>
        <taxon>Eukaryota</taxon>
        <taxon>Metazoa</taxon>
        <taxon>Ecdysozoa</taxon>
        <taxon>Arthropoda</taxon>
        <taxon>Hexapoda</taxon>
        <taxon>Insecta</taxon>
        <taxon>Pterygota</taxon>
        <taxon>Neoptera</taxon>
        <taxon>Endopterygota</taxon>
        <taxon>Coleoptera</taxon>
        <taxon>Polyphaga</taxon>
        <taxon>Cucujiformia</taxon>
        <taxon>Chrysomeloidea</taxon>
        <taxon>Cerambycidae</taxon>
        <taxon>Lamiinae</taxon>
        <taxon>Acanthocinini</taxon>
        <taxon>Exocentrus</taxon>
    </lineage>
</organism>
<dbReference type="PANTHER" id="PTHR23302:SF24">
    <property type="entry name" value="TMC DOMAIN-CONTAINING PROTEIN"/>
    <property type="match status" value="1"/>
</dbReference>
<dbReference type="Proteomes" id="UP001159042">
    <property type="component" value="Unassembled WGS sequence"/>
</dbReference>
<evidence type="ECO:0000256" key="1">
    <source>
        <dbReference type="ARBA" id="ARBA00004141"/>
    </source>
</evidence>
<protein>
    <recommendedName>
        <fullName evidence="8">TMC domain-containing protein</fullName>
    </recommendedName>
</protein>
<evidence type="ECO:0000256" key="4">
    <source>
        <dbReference type="ARBA" id="ARBA00022989"/>
    </source>
</evidence>
<dbReference type="InterPro" id="IPR012496">
    <property type="entry name" value="TMC_dom"/>
</dbReference>
<comment type="caution">
    <text evidence="9">The sequence shown here is derived from an EMBL/GenBank/DDBJ whole genome shotgun (WGS) entry which is preliminary data.</text>
</comment>
<evidence type="ECO:0000256" key="3">
    <source>
        <dbReference type="ARBA" id="ARBA00022692"/>
    </source>
</evidence>
<comment type="similarity">
    <text evidence="2">Belongs to the TMC family.</text>
</comment>
<accession>A0AAV8W7U7</accession>
<feature type="transmembrane region" description="Helical" evidence="7">
    <location>
        <begin position="593"/>
        <end position="612"/>
    </location>
</feature>
<dbReference type="PANTHER" id="PTHR23302">
    <property type="entry name" value="TRANSMEMBRANE CHANNEL-RELATED"/>
    <property type="match status" value="1"/>
</dbReference>
<feature type="region of interest" description="Disordered" evidence="6">
    <location>
        <begin position="1"/>
        <end position="23"/>
    </location>
</feature>
<feature type="region of interest" description="Disordered" evidence="6">
    <location>
        <begin position="66"/>
        <end position="93"/>
    </location>
</feature>
<evidence type="ECO:0000256" key="2">
    <source>
        <dbReference type="ARBA" id="ARBA00006510"/>
    </source>
</evidence>
<evidence type="ECO:0000256" key="7">
    <source>
        <dbReference type="SAM" id="Phobius"/>
    </source>
</evidence>
<feature type="transmembrane region" description="Helical" evidence="7">
    <location>
        <begin position="483"/>
        <end position="501"/>
    </location>
</feature>
<proteinExistence type="inferred from homology"/>
<evidence type="ECO:0000259" key="8">
    <source>
        <dbReference type="Pfam" id="PF07810"/>
    </source>
</evidence>
<dbReference type="Pfam" id="PF07810">
    <property type="entry name" value="TMC"/>
    <property type="match status" value="1"/>
</dbReference>
<dbReference type="GO" id="GO:0005886">
    <property type="term" value="C:plasma membrane"/>
    <property type="evidence" value="ECO:0007669"/>
    <property type="project" value="InterPro"/>
</dbReference>
<evidence type="ECO:0000313" key="10">
    <source>
        <dbReference type="Proteomes" id="UP001159042"/>
    </source>
</evidence>
<gene>
    <name evidence="9" type="ORF">NQ315_004386</name>
</gene>
<feature type="compositionally biased region" description="Basic residues" evidence="6">
    <location>
        <begin position="71"/>
        <end position="80"/>
    </location>
</feature>
<name>A0AAV8W7U7_9CUCU</name>
<feature type="transmembrane region" description="Helical" evidence="7">
    <location>
        <begin position="692"/>
        <end position="716"/>
    </location>
</feature>
<keyword evidence="5 7" id="KW-0472">Membrane</keyword>
<evidence type="ECO:0000256" key="6">
    <source>
        <dbReference type="SAM" id="MobiDB-lite"/>
    </source>
</evidence>
<comment type="subcellular location">
    <subcellularLocation>
        <location evidence="1">Membrane</location>
        <topology evidence="1">Multi-pass membrane protein</topology>
    </subcellularLocation>
</comment>
<feature type="transmembrane region" description="Helical" evidence="7">
    <location>
        <begin position="633"/>
        <end position="654"/>
    </location>
</feature>
<evidence type="ECO:0000256" key="5">
    <source>
        <dbReference type="ARBA" id="ARBA00023136"/>
    </source>
</evidence>
<sequence>MSGGGGNRKKATRSQGWEEAGSEFYQESYPVNAEIEVLQRDPKHLATLLPSKQTRAAATIRVRTNDSRNNRTMRRHTASRSRRESTVHRRTSNVSDVQVSMLPDLSEMRTNEETAWEEVMEIKSMPIPMAQKKERKAKILHEPVRLQGYEEFKWKRRKMWGQFQTRLKESVQKMELWRGALKHIEGNYGTGVVAFFLFLKWLFVLNLITFLFIFLFVTLPVVLLDWDKVTDCTETNFTACCSEKYFNSSLSDSNIALDLVQGTGVLERTVLFYGFYSDSILAYKTGGITMYYDLPLAYILITILYLLLSLCAILRSSAKGFKERLVEGEGQFYQYCNMVFGGWDFCIHNEKSAKMKHQAIYSEIKAALETEKLEEERQSRTRNEWYKIIFSRVIVNIIVLAILAGSGCGIFLVFTYSNEQLQSFITNSTSTGGESFQQLLFEFLPAITIVCLNLIVPFLFKLLIGFEKYTPMFVVRFTLIRTVFLRLASLIVLYASLLTQISCDVEDGDLSCTNCDNVPVCWETFVGQQIYKLLLTDLGVHIVLTFVINFARSLLASHVNNKFFAFIGEQTFDLPKHALDIVYTQTLCWFGMFYAPLLSLMATVIFFLLFYIKKFACLINCRPSTVIYRASRSNSLFMVVLLVSYVVAVLPIAYSVSELVPSKSCGPFQNKESVWSLIVDTFMQAPMWIQNIIFFVSTAGFAIPVFIVLLLLLYYYTAVNSANRHMVTVLKNQLVLEGHDKQFLLDRLSLFIRQEGQKRDRGS</sequence>
<feature type="transmembrane region" description="Helical" evidence="7">
    <location>
        <begin position="443"/>
        <end position="463"/>
    </location>
</feature>
<feature type="domain" description="TMC" evidence="8">
    <location>
        <begin position="521"/>
        <end position="631"/>
    </location>
</feature>
<dbReference type="GO" id="GO:0008381">
    <property type="term" value="F:mechanosensitive monoatomic ion channel activity"/>
    <property type="evidence" value="ECO:0007669"/>
    <property type="project" value="TreeGrafter"/>
</dbReference>
<reference evidence="9 10" key="1">
    <citation type="journal article" date="2023" name="Insect Mol. Biol.">
        <title>Genome sequencing provides insights into the evolution of gene families encoding plant cell wall-degrading enzymes in longhorned beetles.</title>
        <authorList>
            <person name="Shin N.R."/>
            <person name="Okamura Y."/>
            <person name="Kirsch R."/>
            <person name="Pauchet Y."/>
        </authorList>
    </citation>
    <scope>NUCLEOTIDE SEQUENCE [LARGE SCALE GENOMIC DNA]</scope>
    <source>
        <strain evidence="9">EAD_L_NR</strain>
    </source>
</reference>
<dbReference type="InterPro" id="IPR038900">
    <property type="entry name" value="TMC"/>
</dbReference>
<keyword evidence="4 7" id="KW-1133">Transmembrane helix</keyword>
<feature type="transmembrane region" description="Helical" evidence="7">
    <location>
        <begin position="296"/>
        <end position="314"/>
    </location>
</feature>
<keyword evidence="3 7" id="KW-0812">Transmembrane</keyword>
<keyword evidence="10" id="KW-1185">Reference proteome</keyword>
<dbReference type="AlphaFoldDB" id="A0AAV8W7U7"/>
<evidence type="ECO:0000313" key="9">
    <source>
        <dbReference type="EMBL" id="KAJ8922439.1"/>
    </source>
</evidence>
<feature type="transmembrane region" description="Helical" evidence="7">
    <location>
        <begin position="192"/>
        <end position="217"/>
    </location>
</feature>
<dbReference type="EMBL" id="JANEYG010000007">
    <property type="protein sequence ID" value="KAJ8922439.1"/>
    <property type="molecule type" value="Genomic_DNA"/>
</dbReference>
<feature type="transmembrane region" description="Helical" evidence="7">
    <location>
        <begin position="389"/>
        <end position="414"/>
    </location>
</feature>